<feature type="compositionally biased region" description="Basic and acidic residues" evidence="1">
    <location>
        <begin position="79"/>
        <end position="89"/>
    </location>
</feature>
<name>A0A151IX76_9HYME</name>
<dbReference type="AlphaFoldDB" id="A0A151IX76"/>
<sequence>MYKMENALKAVDILYKIFQVLNIKYPPACEQNCIEYAIVCNNNVNVEDEEEKEEESAQDDTGEQQEAKDQQKLKPNSSNERRRTFRDDDFLATSSLSKISQETTNVKNT</sequence>
<organism evidence="2 3">
    <name type="scientific">Trachymyrmex cornetzi</name>
    <dbReference type="NCBI Taxonomy" id="471704"/>
    <lineage>
        <taxon>Eukaryota</taxon>
        <taxon>Metazoa</taxon>
        <taxon>Ecdysozoa</taxon>
        <taxon>Arthropoda</taxon>
        <taxon>Hexapoda</taxon>
        <taxon>Insecta</taxon>
        <taxon>Pterygota</taxon>
        <taxon>Neoptera</taxon>
        <taxon>Endopterygota</taxon>
        <taxon>Hymenoptera</taxon>
        <taxon>Apocrita</taxon>
        <taxon>Aculeata</taxon>
        <taxon>Formicoidea</taxon>
        <taxon>Formicidae</taxon>
        <taxon>Myrmicinae</taxon>
        <taxon>Trachymyrmex</taxon>
    </lineage>
</organism>
<dbReference type="Proteomes" id="UP000078492">
    <property type="component" value="Unassembled WGS sequence"/>
</dbReference>
<accession>A0A151IX76</accession>
<evidence type="ECO:0000313" key="2">
    <source>
        <dbReference type="EMBL" id="KYN12663.1"/>
    </source>
</evidence>
<feature type="compositionally biased region" description="Acidic residues" evidence="1">
    <location>
        <begin position="47"/>
        <end position="63"/>
    </location>
</feature>
<keyword evidence="3" id="KW-1185">Reference proteome</keyword>
<proteinExistence type="predicted"/>
<protein>
    <submittedName>
        <fullName evidence="2">Uncharacterized protein</fullName>
    </submittedName>
</protein>
<feature type="region of interest" description="Disordered" evidence="1">
    <location>
        <begin position="47"/>
        <end position="89"/>
    </location>
</feature>
<dbReference type="EMBL" id="KQ980823">
    <property type="protein sequence ID" value="KYN12663.1"/>
    <property type="molecule type" value="Genomic_DNA"/>
</dbReference>
<evidence type="ECO:0000313" key="3">
    <source>
        <dbReference type="Proteomes" id="UP000078492"/>
    </source>
</evidence>
<evidence type="ECO:0000256" key="1">
    <source>
        <dbReference type="SAM" id="MobiDB-lite"/>
    </source>
</evidence>
<gene>
    <name evidence="2" type="ORF">ALC57_15160</name>
</gene>
<reference evidence="2 3" key="1">
    <citation type="submission" date="2015-09" db="EMBL/GenBank/DDBJ databases">
        <title>Trachymyrmex cornetzi WGS genome.</title>
        <authorList>
            <person name="Nygaard S."/>
            <person name="Hu H."/>
            <person name="Boomsma J."/>
            <person name="Zhang G."/>
        </authorList>
    </citation>
    <scope>NUCLEOTIDE SEQUENCE [LARGE SCALE GENOMIC DNA]</scope>
    <source>
        <strain evidence="2">Tcor2-1</strain>
        <tissue evidence="2">Whole body</tissue>
    </source>
</reference>